<sequence length="555" mass="59654">MKINKLAAGLSVSPQIVAADLPAIRDAGFRTIVCNQADGESADQPTFAEIAAAAARVGIAVHYLPVEAGNVDDERGAEFRALVATLDAPVLAYCRTGIRSATLWALSQAGARPLRDIVAAGEAAGYDLSGVARRIAQRGRSAADTAVASHDVVIVGAGAAGLAVASSLLARDPTLDVAVIDPADAHYYQPGWTMVGAGVFQPQATARRMAAVLPRGVHWIKAGVAAFEPLNNTVLLEACRVVRYRQLVVCPGLKLDWHAIDGLPETLGKNGVTSNYRYDLAPYTWQLVSEFGGRRALFTQPPLPIKCTGAPQKAMYLSADHWQRTRRLDKVDVAFYSASPTLFGVPAYVPALMEYVKRYDIALNFSHNLIAIDGPGRRAAFLHTRGDGSTEIVTREFDMIHVVPPQKAPDFVRASPLADVAGWVDVDPATLRHRAYPNIYALGDAANTPNAKTAAAARKQAPVVAHNVLAALGRAHGEAAYDGYGSCPLTVERGKIVLAEFRYGGRLAPTFPAWLIDGTRPSRLAWLLKERLLPPLYWQAMLKGREWLAQPEIVG</sequence>
<comment type="cofactor">
    <cofactor evidence="1">
        <name>FAD</name>
        <dbReference type="ChEBI" id="CHEBI:57692"/>
    </cofactor>
</comment>
<dbReference type="InterPro" id="IPR029021">
    <property type="entry name" value="Prot-tyrosine_phosphatase-like"/>
</dbReference>
<evidence type="ECO:0000256" key="4">
    <source>
        <dbReference type="ARBA" id="ARBA00022827"/>
    </source>
</evidence>
<evidence type="ECO:0000256" key="5">
    <source>
        <dbReference type="ARBA" id="ARBA00022946"/>
    </source>
</evidence>
<dbReference type="KEGG" id="bok:DM82_1421"/>
<keyword evidence="2" id="KW-0285">Flavoprotein</keyword>
<gene>
    <name evidence="8" type="ORF">DM82_1421</name>
</gene>
<evidence type="ECO:0000256" key="2">
    <source>
        <dbReference type="ARBA" id="ARBA00022630"/>
    </source>
</evidence>
<dbReference type="InterPro" id="IPR015904">
    <property type="entry name" value="Sulphide_quinone_reductase"/>
</dbReference>
<dbReference type="SUPFAM" id="SSF52799">
    <property type="entry name" value="(Phosphotyrosine protein) phosphatases II"/>
    <property type="match status" value="1"/>
</dbReference>
<dbReference type="SUPFAM" id="SSF51905">
    <property type="entry name" value="FAD/NAD(P)-binding domain"/>
    <property type="match status" value="1"/>
</dbReference>
<dbReference type="PANTHER" id="PTHR10632:SF2">
    <property type="entry name" value="SULFIDE:QUINONE OXIDOREDUCTASE, MITOCHONDRIAL"/>
    <property type="match status" value="1"/>
</dbReference>
<dbReference type="Gene3D" id="3.50.50.60">
    <property type="entry name" value="FAD/NAD(P)-binding domain"/>
    <property type="match status" value="2"/>
</dbReference>
<dbReference type="Pfam" id="PF05834">
    <property type="entry name" value="Lycopene_cycl"/>
    <property type="match status" value="1"/>
</dbReference>
<dbReference type="GO" id="GO:0070224">
    <property type="term" value="F:sulfide:quinone oxidoreductase activity"/>
    <property type="evidence" value="ECO:0007669"/>
    <property type="project" value="TreeGrafter"/>
</dbReference>
<dbReference type="InterPro" id="IPR036188">
    <property type="entry name" value="FAD/NAD-bd_sf"/>
</dbReference>
<evidence type="ECO:0000256" key="6">
    <source>
        <dbReference type="ARBA" id="ARBA00023002"/>
    </source>
</evidence>
<dbReference type="Pfam" id="PF04273">
    <property type="entry name" value="BLH_phosphatase"/>
    <property type="match status" value="1"/>
</dbReference>
<protein>
    <submittedName>
        <fullName evidence="8">FAD dependent oxidoreductase family protein</fullName>
    </submittedName>
</protein>
<dbReference type="InterPro" id="IPR001763">
    <property type="entry name" value="Rhodanese-like_dom"/>
</dbReference>
<organism evidence="8 9">
    <name type="scientific">Burkholderia oklahomensis</name>
    <dbReference type="NCBI Taxonomy" id="342113"/>
    <lineage>
        <taxon>Bacteria</taxon>
        <taxon>Pseudomonadati</taxon>
        <taxon>Pseudomonadota</taxon>
        <taxon>Betaproteobacteria</taxon>
        <taxon>Burkholderiales</taxon>
        <taxon>Burkholderiaceae</taxon>
        <taxon>Burkholderia</taxon>
        <taxon>pseudomallei group</taxon>
    </lineage>
</organism>
<dbReference type="GO" id="GO:0071949">
    <property type="term" value="F:FAD binding"/>
    <property type="evidence" value="ECO:0007669"/>
    <property type="project" value="TreeGrafter"/>
</dbReference>
<dbReference type="Proteomes" id="UP000029424">
    <property type="component" value="Chromosome 1"/>
</dbReference>
<keyword evidence="6" id="KW-0560">Oxidoreductase</keyword>
<dbReference type="FunFam" id="3.50.50.60:FF:000034">
    <property type="entry name" value="sulfide:quinone oxidoreductase, mitochondrial"/>
    <property type="match status" value="1"/>
</dbReference>
<dbReference type="Gene3D" id="3.90.190.10">
    <property type="entry name" value="Protein tyrosine phosphatase superfamily"/>
    <property type="match status" value="1"/>
</dbReference>
<keyword evidence="3" id="KW-0874">Quinone</keyword>
<evidence type="ECO:0000259" key="7">
    <source>
        <dbReference type="PROSITE" id="PS50206"/>
    </source>
</evidence>
<dbReference type="EMBL" id="CP008726">
    <property type="protein sequence ID" value="AIO65877.1"/>
    <property type="molecule type" value="Genomic_DNA"/>
</dbReference>
<evidence type="ECO:0000256" key="1">
    <source>
        <dbReference type="ARBA" id="ARBA00001974"/>
    </source>
</evidence>
<dbReference type="AlphaFoldDB" id="A0AAI8FMM6"/>
<dbReference type="NCBIfam" id="TIGR01244">
    <property type="entry name" value="TIGR01244 family sulfur transferase"/>
    <property type="match status" value="1"/>
</dbReference>
<accession>A0AAI8FMM6</accession>
<evidence type="ECO:0000256" key="3">
    <source>
        <dbReference type="ARBA" id="ARBA00022719"/>
    </source>
</evidence>
<dbReference type="PROSITE" id="PS50206">
    <property type="entry name" value="RHODANESE_3"/>
    <property type="match status" value="1"/>
</dbReference>
<dbReference type="InterPro" id="IPR005939">
    <property type="entry name" value="BLH_phosphatase-like"/>
</dbReference>
<keyword evidence="9" id="KW-1185">Reference proteome</keyword>
<proteinExistence type="predicted"/>
<keyword evidence="4" id="KW-0274">FAD</keyword>
<name>A0AAI8FMM6_9BURK</name>
<keyword evidence="5" id="KW-0809">Transit peptide</keyword>
<dbReference type="GO" id="GO:0070221">
    <property type="term" value="P:sulfide oxidation, using sulfide:quinone oxidoreductase"/>
    <property type="evidence" value="ECO:0007669"/>
    <property type="project" value="TreeGrafter"/>
</dbReference>
<feature type="domain" description="Rhodanese" evidence="7">
    <location>
        <begin position="78"/>
        <end position="130"/>
    </location>
</feature>
<evidence type="ECO:0000313" key="9">
    <source>
        <dbReference type="Proteomes" id="UP000029424"/>
    </source>
</evidence>
<reference evidence="8 9" key="1">
    <citation type="submission" date="2014-06" db="EMBL/GenBank/DDBJ databases">
        <authorList>
            <person name="Bishop-Lilly K.A."/>
            <person name="Broomall S.M."/>
            <person name="Chain P.S."/>
            <person name="Chertkov O."/>
            <person name="Coyne S.R."/>
            <person name="Daligault H.E."/>
            <person name="Davenport K.W."/>
            <person name="Erkkila T."/>
            <person name="Frey K.G."/>
            <person name="Gibbons H.S."/>
            <person name="Gu W."/>
            <person name="Jaissle J."/>
            <person name="Johnson S.L."/>
            <person name="Koroleva G.I."/>
            <person name="Ladner J.T."/>
            <person name="Lo C.-C."/>
            <person name="Minogue T.D."/>
            <person name="Munk C."/>
            <person name="Palacios G.F."/>
            <person name="Redden C.L."/>
            <person name="Rosenzweig C.N."/>
            <person name="Scholz M.B."/>
            <person name="Teshima H."/>
            <person name="Xu Y."/>
        </authorList>
    </citation>
    <scope>NUCLEOTIDE SEQUENCE [LARGE SCALE GENOMIC DNA]</scope>
    <source>
        <strain evidence="8 9">EO147</strain>
    </source>
</reference>
<dbReference type="GO" id="GO:0048038">
    <property type="term" value="F:quinone binding"/>
    <property type="evidence" value="ECO:0007669"/>
    <property type="project" value="UniProtKB-KW"/>
</dbReference>
<dbReference type="PANTHER" id="PTHR10632">
    <property type="entry name" value="SULFIDE:QUINONE OXIDOREDUCTASE"/>
    <property type="match status" value="1"/>
</dbReference>
<evidence type="ECO:0000313" key="8">
    <source>
        <dbReference type="EMBL" id="AIO65877.1"/>
    </source>
</evidence>
<dbReference type="RefSeq" id="WP_038802630.1">
    <property type="nucleotide sequence ID" value="NZ_CP008726.1"/>
</dbReference>
<dbReference type="GO" id="GO:0016787">
    <property type="term" value="F:hydrolase activity"/>
    <property type="evidence" value="ECO:0007669"/>
    <property type="project" value="InterPro"/>
</dbReference>